<dbReference type="EMBL" id="PDHS01000219">
    <property type="protein sequence ID" value="MQM30819.1"/>
    <property type="molecule type" value="Genomic_DNA"/>
</dbReference>
<evidence type="ECO:0000313" key="1">
    <source>
        <dbReference type="EMBL" id="MQM30819.1"/>
    </source>
</evidence>
<reference evidence="1 2" key="1">
    <citation type="submission" date="2017-09" db="EMBL/GenBank/DDBJ databases">
        <title>Metagenomic Analysis Reveals Denitrifying Candidatus Accumulibacter and Flanking Population as a Source of N2O.</title>
        <authorList>
            <person name="Gao H."/>
            <person name="Mao Y."/>
            <person name="Zhao X."/>
            <person name="Liu W.-T."/>
            <person name="Zhang T."/>
            <person name="Wells G."/>
        </authorList>
    </citation>
    <scope>NUCLEOTIDE SEQUENCE [LARGE SCALE GENOMIC DNA]</scope>
    <source>
        <strain evidence="1">CANDO_2_IC</strain>
    </source>
</reference>
<dbReference type="AlphaFoldDB" id="A0A6A7RU30"/>
<comment type="caution">
    <text evidence="1">The sequence shown here is derived from an EMBL/GenBank/DDBJ whole genome shotgun (WGS) entry which is preliminary data.</text>
</comment>
<accession>A0A6A7RU30</accession>
<dbReference type="Proteomes" id="UP000342300">
    <property type="component" value="Unassembled WGS sequence"/>
</dbReference>
<name>A0A6A7RU30_9PROT</name>
<sequence>MTPLDRTRIEKAAADCGFDLPPALREHGLLLGSTRFPETVEVRLARGTRFELRVSDASLLEPLPLAQNGWTIAEGIPALYATLERAAATARTMPDRVAAQFHLATKSMPRSTEAERLVLQRMGQELFRRALLDYWRGRCCVTGLAVEELLRASHIKP</sequence>
<gene>
    <name evidence="1" type="ORF">CRU78_09935</name>
</gene>
<organism evidence="1 2">
    <name type="scientific">Candidatus Accumulibacter phosphatis</name>
    <dbReference type="NCBI Taxonomy" id="327160"/>
    <lineage>
        <taxon>Bacteria</taxon>
        <taxon>Pseudomonadati</taxon>
        <taxon>Pseudomonadota</taxon>
        <taxon>Betaproteobacteria</taxon>
        <taxon>Candidatus Accumulibacter</taxon>
    </lineage>
</organism>
<protein>
    <submittedName>
        <fullName evidence="1">Uncharacterized protein</fullName>
    </submittedName>
</protein>
<proteinExistence type="predicted"/>
<evidence type="ECO:0000313" key="2">
    <source>
        <dbReference type="Proteomes" id="UP000342300"/>
    </source>
</evidence>